<reference evidence="2 3" key="1">
    <citation type="submission" date="2013-11" db="EMBL/GenBank/DDBJ databases">
        <title>Opisthorchis viverrini - life in the bile duct.</title>
        <authorList>
            <person name="Young N.D."/>
            <person name="Nagarajan N."/>
            <person name="Lin S.J."/>
            <person name="Korhonen P.K."/>
            <person name="Jex A.R."/>
            <person name="Hall R.S."/>
            <person name="Safavi-Hemami H."/>
            <person name="Kaewkong W."/>
            <person name="Bertrand D."/>
            <person name="Gao S."/>
            <person name="Seet Q."/>
            <person name="Wongkham S."/>
            <person name="Teh B.T."/>
            <person name="Wongkham C."/>
            <person name="Intapan P.M."/>
            <person name="Maleewong W."/>
            <person name="Yang X."/>
            <person name="Hu M."/>
            <person name="Wang Z."/>
            <person name="Hofmann A."/>
            <person name="Sternberg P.W."/>
            <person name="Tan P."/>
            <person name="Wang J."/>
            <person name="Gasser R.B."/>
        </authorList>
    </citation>
    <scope>NUCLEOTIDE SEQUENCE [LARGE SCALE GENOMIC DNA]</scope>
</reference>
<dbReference type="GeneID" id="20327676"/>
<dbReference type="KEGG" id="ovi:T265_13509"/>
<proteinExistence type="predicted"/>
<gene>
    <name evidence="2" type="ORF">T265_13509</name>
</gene>
<dbReference type="GO" id="GO:0006890">
    <property type="term" value="P:retrograde vesicle-mediated transport, Golgi to endoplasmic reticulum"/>
    <property type="evidence" value="ECO:0007669"/>
    <property type="project" value="InterPro"/>
</dbReference>
<evidence type="ECO:0008006" key="4">
    <source>
        <dbReference type="Google" id="ProtNLM"/>
    </source>
</evidence>
<evidence type="ECO:0000256" key="1">
    <source>
        <dbReference type="SAM" id="MobiDB-lite"/>
    </source>
</evidence>
<dbReference type="PANTHER" id="PTHR13520">
    <property type="entry name" value="RAD50-INTERACTING PROTEIN 1 RINT-1"/>
    <property type="match status" value="1"/>
</dbReference>
<dbReference type="PANTHER" id="PTHR13520:SF0">
    <property type="entry name" value="RAD50-INTERACTING PROTEIN 1"/>
    <property type="match status" value="1"/>
</dbReference>
<dbReference type="AlphaFoldDB" id="A0A074ZSK4"/>
<dbReference type="GO" id="GO:0006888">
    <property type="term" value="P:endoplasmic reticulum to Golgi vesicle-mediated transport"/>
    <property type="evidence" value="ECO:0007669"/>
    <property type="project" value="InterPro"/>
</dbReference>
<dbReference type="Pfam" id="PF04437">
    <property type="entry name" value="RINT1_TIP1"/>
    <property type="match status" value="2"/>
</dbReference>
<dbReference type="OrthoDB" id="2189254at2759"/>
<evidence type="ECO:0000313" key="2">
    <source>
        <dbReference type="EMBL" id="KER28807.1"/>
    </source>
</evidence>
<dbReference type="STRING" id="6198.A0A074ZSK4"/>
<dbReference type="CTD" id="20327676"/>
<dbReference type="GO" id="GO:0060628">
    <property type="term" value="P:regulation of ER to Golgi vesicle-mediated transport"/>
    <property type="evidence" value="ECO:0007669"/>
    <property type="project" value="TreeGrafter"/>
</dbReference>
<dbReference type="Gene3D" id="1.20.58.670">
    <property type="entry name" value="Dsl1p vesicle tethering complex, Tip20p subunit, domain D"/>
    <property type="match status" value="1"/>
</dbReference>
<dbReference type="Gene3D" id="1.20.58.1420">
    <property type="entry name" value="Dsl1p vesicle tethering complex, Tip20p subunit, domain B"/>
    <property type="match status" value="1"/>
</dbReference>
<dbReference type="GO" id="GO:0070939">
    <property type="term" value="C:Dsl1/NZR complex"/>
    <property type="evidence" value="ECO:0007669"/>
    <property type="project" value="InterPro"/>
</dbReference>
<evidence type="ECO:0000313" key="3">
    <source>
        <dbReference type="Proteomes" id="UP000054324"/>
    </source>
</evidence>
<dbReference type="InterPro" id="IPR042044">
    <property type="entry name" value="EXOC6PINT-1/Sec15/Tip20_C_dom2"/>
</dbReference>
<sequence>MNTQTRWPKWLECEFTDRKVRDSNPTSASRLPLSRLGQPGPPLPPSHPRIWANFMGDLADKYTEQLNELTKAPGRVEQKLTKALTQYGKKIQELRSIALLSDGSDLSRLYRSTVSLIDRITEFLKATEAVEQKYLELVPTAQDLYQCAKPAIIEYEETARLARFSELQKYVAYYDLRRNASVLLSSVIDAARLLNDNELLTDGLKQYLAFIHNEATQDSRCISTLMNETASHQNCLNNLKFLVRSFEQLLEDMGFPVNPAPVFEKENAEKWTDEQLKSFAEFFQQLASVEPTHLNILLNKPLADIVSLPMHIILHSLEKRFRYHFTGSRKTNRLDKPEWYMTQILQWIRHNDYVLTIVDRDFLTLLEQNSGERIRTQFIRGLVVLLLDKLQYDLGITDKLEARYTTEFELTDNWTKAIQVSSAQSTQSTKTPSGPLVDNLEWFGHLVDIILQTDARLTQLAYPSGQPRPTDILCLPVVFALWLSVERRLALVRLDSLLNSSTAWSVVGDGDVRPQCAEDFIALLHAVGLRGRQLHDKLARSRFLRVQMNLIYMFHNKLEEFAHSTGTSGTGTDNPHRVSGIKGDVPSDTNAGMSTHRRLFGFLGPQTASTGSPARTSHMFSWFGDTKQRGQTTRWIAVLNALTYTRDALLESANDPYYVTFWEDSSLRAFLRQPDPWMTDLGLDGARPVIPESKSLDDNPALEHESSTGCPKAPLGVLHGGVFHQALNFYQSTIDEMLEETVQSVMREICHKAQGYTSANDYWLRPGSASAVTGGIHVDTISLELSGTASVLLICLRDQLFFLCKSLHPRLFARAWRRIAGEMDNLLYHKLILVNRFSPAGAAQLRFDLTHCLFPLFALYTDRPESCFPQSRDAIILLNLLRGSAELLRNNLRERMSGTQADNNPLGPLIELGVFSMTPEEAELVLSLREIPD</sequence>
<dbReference type="PROSITE" id="PS51386">
    <property type="entry name" value="RINT1_TIP20"/>
    <property type="match status" value="1"/>
</dbReference>
<accession>A0A074ZSK4</accession>
<dbReference type="InterPro" id="IPR007528">
    <property type="entry name" value="RINT1_Tip20"/>
</dbReference>
<dbReference type="EMBL" id="KL596691">
    <property type="protein sequence ID" value="KER28807.1"/>
    <property type="molecule type" value="Genomic_DNA"/>
</dbReference>
<feature type="region of interest" description="Disordered" evidence="1">
    <location>
        <begin position="21"/>
        <end position="47"/>
    </location>
</feature>
<dbReference type="InterPro" id="IPR042042">
    <property type="entry name" value="Tip20p_domB"/>
</dbReference>
<protein>
    <recommendedName>
        <fullName evidence="4">RAD50-interacting protein 1</fullName>
    </recommendedName>
</protein>
<name>A0A074ZSK4_OPIVI</name>
<dbReference type="Proteomes" id="UP000054324">
    <property type="component" value="Unassembled WGS sequence"/>
</dbReference>
<organism evidence="2 3">
    <name type="scientific">Opisthorchis viverrini</name>
    <name type="common">Southeast Asian liver fluke</name>
    <dbReference type="NCBI Taxonomy" id="6198"/>
    <lineage>
        <taxon>Eukaryota</taxon>
        <taxon>Metazoa</taxon>
        <taxon>Spiralia</taxon>
        <taxon>Lophotrochozoa</taxon>
        <taxon>Platyhelminthes</taxon>
        <taxon>Trematoda</taxon>
        <taxon>Digenea</taxon>
        <taxon>Opisthorchiida</taxon>
        <taxon>Opisthorchiata</taxon>
        <taxon>Opisthorchiidae</taxon>
        <taxon>Opisthorchis</taxon>
    </lineage>
</organism>
<dbReference type="RefSeq" id="XP_009167449.1">
    <property type="nucleotide sequence ID" value="XM_009169185.1"/>
</dbReference>
<keyword evidence="3" id="KW-1185">Reference proteome</keyword>